<dbReference type="PANTHER" id="PTHR24321:SF8">
    <property type="entry name" value="ESTRADIOL 17-BETA-DEHYDROGENASE 8-RELATED"/>
    <property type="match status" value="1"/>
</dbReference>
<dbReference type="PRINTS" id="PR00080">
    <property type="entry name" value="SDRFAMILY"/>
</dbReference>
<dbReference type="EMBL" id="CP162511">
    <property type="protein sequence ID" value="XDI05177.1"/>
    <property type="molecule type" value="Genomic_DNA"/>
</dbReference>
<protein>
    <submittedName>
        <fullName evidence="3">SDR family NAD(P)-dependent oxidoreductase</fullName>
        <ecNumber evidence="3">1.1.1.-</ecNumber>
    </submittedName>
</protein>
<dbReference type="PROSITE" id="PS00061">
    <property type="entry name" value="ADH_SHORT"/>
    <property type="match status" value="1"/>
</dbReference>
<reference evidence="3" key="1">
    <citation type="submission" date="2024-05" db="EMBL/GenBank/DDBJ databases">
        <title>Herbiconiux sp. A18JL235.</title>
        <authorList>
            <person name="Zhang G."/>
        </authorList>
    </citation>
    <scope>NUCLEOTIDE SEQUENCE</scope>
    <source>
        <strain evidence="3">A18JL235</strain>
    </source>
</reference>
<proteinExistence type="inferred from homology"/>
<dbReference type="SUPFAM" id="SSF51735">
    <property type="entry name" value="NAD(P)-binding Rossmann-fold domains"/>
    <property type="match status" value="1"/>
</dbReference>
<dbReference type="EC" id="1.1.1.-" evidence="3"/>
<gene>
    <name evidence="3" type="ORF">ABFY20_17940</name>
</gene>
<dbReference type="InterPro" id="IPR036291">
    <property type="entry name" value="NAD(P)-bd_dom_sf"/>
</dbReference>
<evidence type="ECO:0000256" key="1">
    <source>
        <dbReference type="ARBA" id="ARBA00006484"/>
    </source>
</evidence>
<dbReference type="FunFam" id="3.40.50.720:FF:000084">
    <property type="entry name" value="Short-chain dehydrogenase reductase"/>
    <property type="match status" value="1"/>
</dbReference>
<dbReference type="InterPro" id="IPR020904">
    <property type="entry name" value="Sc_DH/Rdtase_CS"/>
</dbReference>
<sequence length="254" mass="25714">MAENSGTDASAPVAIVTGAASGVGFETVGRFRARGTRVVAVDADADAVALFADDAGVDVVVGDVAEPTTAERAVAAALDGFGRIDVLVNNAARFLLRPIVETSLDDWDSLMATNARGVFLFSRAVLPAMTAQGGGSIVNVSSISGLVGLSNQVAYGATKGAIVAFSKALAIEVAASGVRVNVVAPGTVDTPFVRVPVQALPDPEATMREIAATHPLQRIAHPAEVADAIAYLASPEASFVTGVVLPVDGGYTAQ</sequence>
<dbReference type="Pfam" id="PF13561">
    <property type="entry name" value="adh_short_C2"/>
    <property type="match status" value="1"/>
</dbReference>
<keyword evidence="2 3" id="KW-0560">Oxidoreductase</keyword>
<dbReference type="AlphaFoldDB" id="A0AB39BGM4"/>
<dbReference type="RefSeq" id="WP_368497561.1">
    <property type="nucleotide sequence ID" value="NZ_CP162511.1"/>
</dbReference>
<evidence type="ECO:0000256" key="2">
    <source>
        <dbReference type="ARBA" id="ARBA00023002"/>
    </source>
</evidence>
<dbReference type="PRINTS" id="PR00081">
    <property type="entry name" value="GDHRDH"/>
</dbReference>
<comment type="similarity">
    <text evidence="1">Belongs to the short-chain dehydrogenases/reductases (SDR) family.</text>
</comment>
<dbReference type="InterPro" id="IPR002347">
    <property type="entry name" value="SDR_fam"/>
</dbReference>
<accession>A0AB39BGM4</accession>
<dbReference type="PANTHER" id="PTHR24321">
    <property type="entry name" value="DEHYDROGENASES, SHORT CHAIN"/>
    <property type="match status" value="1"/>
</dbReference>
<dbReference type="Gene3D" id="3.40.50.720">
    <property type="entry name" value="NAD(P)-binding Rossmann-like Domain"/>
    <property type="match status" value="1"/>
</dbReference>
<dbReference type="GO" id="GO:0016491">
    <property type="term" value="F:oxidoreductase activity"/>
    <property type="evidence" value="ECO:0007669"/>
    <property type="project" value="UniProtKB-KW"/>
</dbReference>
<evidence type="ECO:0000313" key="3">
    <source>
        <dbReference type="EMBL" id="XDI05177.1"/>
    </source>
</evidence>
<name>A0AB39BGM4_9MICO</name>
<dbReference type="CDD" id="cd05233">
    <property type="entry name" value="SDR_c"/>
    <property type="match status" value="1"/>
</dbReference>
<organism evidence="3">
    <name type="scientific">Herbiconiux sp. A18JL235</name>
    <dbReference type="NCBI Taxonomy" id="3152363"/>
    <lineage>
        <taxon>Bacteria</taxon>
        <taxon>Bacillati</taxon>
        <taxon>Actinomycetota</taxon>
        <taxon>Actinomycetes</taxon>
        <taxon>Micrococcales</taxon>
        <taxon>Microbacteriaceae</taxon>
        <taxon>Herbiconiux</taxon>
    </lineage>
</organism>